<gene>
    <name evidence="9" type="ORF">G1H11_20910</name>
</gene>
<feature type="transmembrane region" description="Helical" evidence="7">
    <location>
        <begin position="303"/>
        <end position="324"/>
    </location>
</feature>
<dbReference type="SUPFAM" id="SSF82866">
    <property type="entry name" value="Multidrug efflux transporter AcrB transmembrane domain"/>
    <property type="match status" value="2"/>
</dbReference>
<feature type="transmembrane region" description="Helical" evidence="7">
    <location>
        <begin position="169"/>
        <end position="187"/>
    </location>
</feature>
<feature type="transmembrane region" description="Helical" evidence="7">
    <location>
        <begin position="643"/>
        <end position="664"/>
    </location>
</feature>
<proteinExistence type="inferred from homology"/>
<evidence type="ECO:0000256" key="1">
    <source>
        <dbReference type="ARBA" id="ARBA00004651"/>
    </source>
</evidence>
<organism evidence="9 10">
    <name type="scientific">Phytoactinopolyspora alkaliphila</name>
    <dbReference type="NCBI Taxonomy" id="1783498"/>
    <lineage>
        <taxon>Bacteria</taxon>
        <taxon>Bacillati</taxon>
        <taxon>Actinomycetota</taxon>
        <taxon>Actinomycetes</taxon>
        <taxon>Jiangellales</taxon>
        <taxon>Jiangellaceae</taxon>
        <taxon>Phytoactinopolyspora</taxon>
    </lineage>
</organism>
<evidence type="ECO:0000313" key="10">
    <source>
        <dbReference type="Proteomes" id="UP000469185"/>
    </source>
</evidence>
<feature type="transmembrane region" description="Helical" evidence="7">
    <location>
        <begin position="576"/>
        <end position="596"/>
    </location>
</feature>
<feature type="transmembrane region" description="Helical" evidence="7">
    <location>
        <begin position="517"/>
        <end position="536"/>
    </location>
</feature>
<feature type="transmembrane region" description="Helical" evidence="7">
    <location>
        <begin position="617"/>
        <end position="637"/>
    </location>
</feature>
<protein>
    <submittedName>
        <fullName evidence="9">MMPL family transporter</fullName>
    </submittedName>
</protein>
<comment type="caution">
    <text evidence="9">The sequence shown here is derived from an EMBL/GenBank/DDBJ whole genome shotgun (WGS) entry which is preliminary data.</text>
</comment>
<dbReference type="PROSITE" id="PS50156">
    <property type="entry name" value="SSD"/>
    <property type="match status" value="1"/>
</dbReference>
<evidence type="ECO:0000256" key="2">
    <source>
        <dbReference type="ARBA" id="ARBA00010157"/>
    </source>
</evidence>
<keyword evidence="10" id="KW-1185">Reference proteome</keyword>
<dbReference type="Gene3D" id="1.20.1640.10">
    <property type="entry name" value="Multidrug efflux transporter AcrB transmembrane domain"/>
    <property type="match status" value="2"/>
</dbReference>
<feature type="transmembrane region" description="Helical" evidence="7">
    <location>
        <begin position="270"/>
        <end position="291"/>
    </location>
</feature>
<feature type="transmembrane region" description="Helical" evidence="7">
    <location>
        <begin position="370"/>
        <end position="388"/>
    </location>
</feature>
<dbReference type="InterPro" id="IPR050545">
    <property type="entry name" value="Mycobact_MmpL"/>
</dbReference>
<feature type="transmembrane region" description="Helical" evidence="7">
    <location>
        <begin position="194"/>
        <end position="215"/>
    </location>
</feature>
<keyword evidence="5 7" id="KW-1133">Transmembrane helix</keyword>
<dbReference type="Pfam" id="PF03176">
    <property type="entry name" value="MMPL"/>
    <property type="match status" value="2"/>
</dbReference>
<feature type="transmembrane region" description="Helical" evidence="7">
    <location>
        <begin position="227"/>
        <end position="249"/>
    </location>
</feature>
<feature type="transmembrane region" description="Helical" evidence="7">
    <location>
        <begin position="543"/>
        <end position="564"/>
    </location>
</feature>
<dbReference type="RefSeq" id="WP_163820535.1">
    <property type="nucleotide sequence ID" value="NZ_JAAGOB010000013.1"/>
</dbReference>
<keyword evidence="6 7" id="KW-0472">Membrane</keyword>
<feature type="domain" description="SSD" evidence="8">
    <location>
        <begin position="540"/>
        <end position="674"/>
    </location>
</feature>
<keyword evidence="3" id="KW-1003">Cell membrane</keyword>
<comment type="similarity">
    <text evidence="2">Belongs to the resistance-nodulation-cell division (RND) (TC 2.A.6) family. MmpL subfamily.</text>
</comment>
<evidence type="ECO:0000256" key="5">
    <source>
        <dbReference type="ARBA" id="ARBA00022989"/>
    </source>
</evidence>
<comment type="subcellular location">
    <subcellularLocation>
        <location evidence="1">Cell membrane</location>
        <topology evidence="1">Multi-pass membrane protein</topology>
    </subcellularLocation>
</comment>
<evidence type="ECO:0000256" key="3">
    <source>
        <dbReference type="ARBA" id="ARBA00022475"/>
    </source>
</evidence>
<name>A0A6N9YRV6_9ACTN</name>
<dbReference type="Proteomes" id="UP000469185">
    <property type="component" value="Unassembled WGS sequence"/>
</dbReference>
<dbReference type="PANTHER" id="PTHR33406:SF6">
    <property type="entry name" value="MEMBRANE PROTEIN YDGH-RELATED"/>
    <property type="match status" value="1"/>
</dbReference>
<evidence type="ECO:0000256" key="4">
    <source>
        <dbReference type="ARBA" id="ARBA00022692"/>
    </source>
</evidence>
<dbReference type="EMBL" id="JAAGOB010000013">
    <property type="protein sequence ID" value="NED97763.1"/>
    <property type="molecule type" value="Genomic_DNA"/>
</dbReference>
<evidence type="ECO:0000313" key="9">
    <source>
        <dbReference type="EMBL" id="NED97763.1"/>
    </source>
</evidence>
<evidence type="ECO:0000259" key="8">
    <source>
        <dbReference type="PROSITE" id="PS50156"/>
    </source>
</evidence>
<reference evidence="9 10" key="1">
    <citation type="submission" date="2020-02" db="EMBL/GenBank/DDBJ databases">
        <authorList>
            <person name="Li X.-J."/>
            <person name="Feng X.-M."/>
        </authorList>
    </citation>
    <scope>NUCLEOTIDE SEQUENCE [LARGE SCALE GENOMIC DNA]</scope>
    <source>
        <strain evidence="9 10">CGMCC 4.7225</strain>
    </source>
</reference>
<evidence type="ECO:0000256" key="7">
    <source>
        <dbReference type="SAM" id="Phobius"/>
    </source>
</evidence>
<sequence>MRWTTRWLFPAILILAWLALAGAGGPFFGKLSEVQSQSQADFLPDSAESTQVAEIQRRFDDDAAPPAIVVATADDGLTPSDLRSLEELLSQVGELEGVGEVSPPIPSERMVDDSPAGVQAFAAVQGDAGEVVGEIRAVLAGGPPGIVLQVTGPAGFAADLSEAFSGIDGILLVVAVSAVFVILLVVYRSPFLPLLVLMSSIGALATSVVAVYAMADAGWITLNGQAQGILFILVIGAATDYALLLIARYRDGLRHESDVITALRRAVRGVVEPILASASTVIAGLLCLLLSDLNSNKALGPVASVGIVCAVLASLTFLPALLALTGRLAFVPFVPRPAGEAGGEGAPARSEDHRGWARLAAATGRHPRRFWLSSLLVLVVAAALAPTFKASGVPESEFLLGNPESVTGQDALGELFPAGSGSPVVVIGGADRAAELESILEADDGIASVSVGDDTAVVDGREISELEATLTAAPDSDAAIATVERLRDALTEADPRVLVGGETAADLDTRTTATRDLWTIIPIVLVVITLILMLLLRSVVAPLLLVATTVVSYLSTLGISAVAFNHVFGFPGADPVVPLFAFVFLVALGIDYNIFLSTRIREESMRRSTRPGVLEGLRVTGGVITSAGIVLAATFAALSVIPLLFLVQLAFIVAVGVLIDTLIVRSLVVPGLLYEIGARAWWPSSMSRTS</sequence>
<dbReference type="InterPro" id="IPR000731">
    <property type="entry name" value="SSD"/>
</dbReference>
<dbReference type="InterPro" id="IPR004869">
    <property type="entry name" value="MMPL_dom"/>
</dbReference>
<evidence type="ECO:0000256" key="6">
    <source>
        <dbReference type="ARBA" id="ARBA00023136"/>
    </source>
</evidence>
<dbReference type="PANTHER" id="PTHR33406">
    <property type="entry name" value="MEMBRANE PROTEIN MJ1562-RELATED"/>
    <property type="match status" value="1"/>
</dbReference>
<dbReference type="GO" id="GO:0005886">
    <property type="term" value="C:plasma membrane"/>
    <property type="evidence" value="ECO:0007669"/>
    <property type="project" value="UniProtKB-SubCell"/>
</dbReference>
<dbReference type="AlphaFoldDB" id="A0A6N9YRV6"/>
<accession>A0A6N9YRV6</accession>
<keyword evidence="4 7" id="KW-0812">Transmembrane</keyword>